<gene>
    <name evidence="5" type="primary">LOC115969572</name>
</gene>
<dbReference type="RefSeq" id="XP_030945110.1">
    <property type="nucleotide sequence ID" value="XM_031089250.1"/>
</dbReference>
<dbReference type="PANTHER" id="PTHR31109">
    <property type="entry name" value="PROTEIN FAM207A"/>
    <property type="match status" value="1"/>
</dbReference>
<protein>
    <submittedName>
        <fullName evidence="5">Uncharacterized protein</fullName>
    </submittedName>
</protein>
<evidence type="ECO:0000256" key="1">
    <source>
        <dbReference type="ARBA" id="ARBA00004604"/>
    </source>
</evidence>
<evidence type="ECO:0000256" key="3">
    <source>
        <dbReference type="ARBA" id="ARBA00023242"/>
    </source>
</evidence>
<evidence type="ECO:0000256" key="2">
    <source>
        <dbReference type="ARBA" id="ARBA00011022"/>
    </source>
</evidence>
<dbReference type="RefSeq" id="XP_030945106.1">
    <property type="nucleotide sequence ID" value="XM_031089246.1"/>
</dbReference>
<accession>A0A7N2RDJ1</accession>
<dbReference type="InterPro" id="IPR028160">
    <property type="entry name" value="Slx9-like"/>
</dbReference>
<dbReference type="Pfam" id="PF15341">
    <property type="entry name" value="SLX9"/>
    <property type="match status" value="1"/>
</dbReference>
<dbReference type="GO" id="GO:0030686">
    <property type="term" value="C:90S preribosome"/>
    <property type="evidence" value="ECO:0007669"/>
    <property type="project" value="InterPro"/>
</dbReference>
<dbReference type="GO" id="GO:0030688">
    <property type="term" value="C:preribosome, small subunit precursor"/>
    <property type="evidence" value="ECO:0007669"/>
    <property type="project" value="InterPro"/>
</dbReference>
<keyword evidence="6" id="KW-1185">Reference proteome</keyword>
<organism evidence="5 6">
    <name type="scientific">Quercus lobata</name>
    <name type="common">Valley oak</name>
    <dbReference type="NCBI Taxonomy" id="97700"/>
    <lineage>
        <taxon>Eukaryota</taxon>
        <taxon>Viridiplantae</taxon>
        <taxon>Streptophyta</taxon>
        <taxon>Embryophyta</taxon>
        <taxon>Tracheophyta</taxon>
        <taxon>Spermatophyta</taxon>
        <taxon>Magnoliopsida</taxon>
        <taxon>eudicotyledons</taxon>
        <taxon>Gunneridae</taxon>
        <taxon>Pentapetalae</taxon>
        <taxon>rosids</taxon>
        <taxon>fabids</taxon>
        <taxon>Fagales</taxon>
        <taxon>Fagaceae</taxon>
        <taxon>Quercus</taxon>
    </lineage>
</organism>
<dbReference type="InParanoid" id="A0A7N2RDJ1"/>
<dbReference type="EMBL" id="LRBV02000011">
    <property type="status" value="NOT_ANNOTATED_CDS"/>
    <property type="molecule type" value="Genomic_DNA"/>
</dbReference>
<keyword evidence="3" id="KW-0539">Nucleus</keyword>
<dbReference type="EnsemblPlants" id="QL11p034047:mrna">
    <property type="protein sequence ID" value="QL11p034047:mrna"/>
    <property type="gene ID" value="QL11p034047"/>
</dbReference>
<reference evidence="5" key="2">
    <citation type="submission" date="2021-01" db="UniProtKB">
        <authorList>
            <consortium name="EnsemblPlants"/>
        </authorList>
    </citation>
    <scope>IDENTIFICATION</scope>
</reference>
<reference evidence="5 6" key="1">
    <citation type="journal article" date="2016" name="G3 (Bethesda)">
        <title>First Draft Assembly and Annotation of the Genome of a California Endemic Oak Quercus lobata Nee (Fagaceae).</title>
        <authorList>
            <person name="Sork V.L."/>
            <person name="Fitz-Gibbon S.T."/>
            <person name="Puiu D."/>
            <person name="Crepeau M."/>
            <person name="Gugger P.F."/>
            <person name="Sherman R."/>
            <person name="Stevens K."/>
            <person name="Langley C.H."/>
            <person name="Pellegrini M."/>
            <person name="Salzberg S.L."/>
        </authorList>
    </citation>
    <scope>NUCLEOTIDE SEQUENCE [LARGE SCALE GENOMIC DNA]</scope>
    <source>
        <strain evidence="5 6">cv. SW786</strain>
    </source>
</reference>
<sequence>MGKSRSLLELMSKADLKFEKKRQFYTKVKDTVAALSAQKAIGKKKKLRSRQKKLKVYDLSTLSDFLPDLKTPGQPTPPTDELKPNCKSMKKLILKEGKQLSTVLNHPAFQLDPLAAIHQHLQSTQPVLDEKPKKKKNKNGGRKKKAKKSKASDGPQSMVM</sequence>
<name>A0A7N2RDJ1_QUELO</name>
<dbReference type="RefSeq" id="XP_030945105.1">
    <property type="nucleotide sequence ID" value="XM_031089245.1"/>
</dbReference>
<evidence type="ECO:0000256" key="4">
    <source>
        <dbReference type="SAM" id="MobiDB-lite"/>
    </source>
</evidence>
<evidence type="ECO:0000313" key="6">
    <source>
        <dbReference type="Proteomes" id="UP000594261"/>
    </source>
</evidence>
<dbReference type="GO" id="GO:0005730">
    <property type="term" value="C:nucleolus"/>
    <property type="evidence" value="ECO:0007669"/>
    <property type="project" value="UniProtKB-SubCell"/>
</dbReference>
<dbReference type="FunCoup" id="A0A7N2RDJ1">
    <property type="interactions" value="863"/>
</dbReference>
<dbReference type="OrthoDB" id="18703at2759"/>
<proteinExistence type="inferred from homology"/>
<feature type="compositionally biased region" description="Basic residues" evidence="4">
    <location>
        <begin position="133"/>
        <end position="149"/>
    </location>
</feature>
<evidence type="ECO:0000313" key="5">
    <source>
        <dbReference type="EnsemblPlants" id="QL11p034047:mrna"/>
    </source>
</evidence>
<dbReference type="PANTHER" id="PTHR31109:SF2">
    <property type="entry name" value="RIBOSOME BIOGENESIS PROTEIN SLX9 HOMOLOG"/>
    <property type="match status" value="1"/>
</dbReference>
<dbReference type="KEGG" id="qlo:115969572"/>
<comment type="subcellular location">
    <subcellularLocation>
        <location evidence="1">Nucleus</location>
        <location evidence="1">Nucleolus</location>
    </subcellularLocation>
</comment>
<dbReference type="RefSeq" id="XP_030945108.1">
    <property type="nucleotide sequence ID" value="XM_031089248.1"/>
</dbReference>
<comment type="similarity">
    <text evidence="2">Belongs to the SLX9 family.</text>
</comment>
<feature type="region of interest" description="Disordered" evidence="4">
    <location>
        <begin position="122"/>
        <end position="160"/>
    </location>
</feature>
<dbReference type="Gramene" id="QL11p034047:mrna">
    <property type="protein sequence ID" value="QL11p034047:mrna"/>
    <property type="gene ID" value="QL11p034047"/>
</dbReference>
<dbReference type="GeneID" id="115969572"/>
<dbReference type="GO" id="GO:0000462">
    <property type="term" value="P:maturation of SSU-rRNA from tricistronic rRNA transcript (SSU-rRNA, 5.8S rRNA, LSU-rRNA)"/>
    <property type="evidence" value="ECO:0007669"/>
    <property type="project" value="InterPro"/>
</dbReference>
<dbReference type="Proteomes" id="UP000594261">
    <property type="component" value="Chromosome 11"/>
</dbReference>
<dbReference type="AlphaFoldDB" id="A0A7N2RDJ1"/>
<dbReference type="OMA" id="PELKMNC"/>
<dbReference type="RefSeq" id="XP_030945107.1">
    <property type="nucleotide sequence ID" value="XM_031089247.1"/>
</dbReference>